<proteinExistence type="predicted"/>
<evidence type="ECO:0000313" key="9">
    <source>
        <dbReference type="Proteomes" id="UP000008120"/>
    </source>
</evidence>
<protein>
    <submittedName>
        <fullName evidence="7">Ferredoxin</fullName>
    </submittedName>
</protein>
<dbReference type="EMBL" id="BA000048">
    <property type="protein sequence ID" value="BAJ51231.1"/>
    <property type="molecule type" value="Genomic_DNA"/>
</dbReference>
<dbReference type="Gene3D" id="2.102.10.10">
    <property type="entry name" value="Rieske [2Fe-2S] iron-sulphur domain"/>
    <property type="match status" value="1"/>
</dbReference>
<evidence type="ECO:0000256" key="2">
    <source>
        <dbReference type="ARBA" id="ARBA00022723"/>
    </source>
</evidence>
<accession>E6N861</accession>
<dbReference type="KEGG" id="csu:CSUB_C1380"/>
<feature type="domain" description="Rieske" evidence="6">
    <location>
        <begin position="23"/>
        <end position="118"/>
    </location>
</feature>
<dbReference type="Proteomes" id="UP000008120">
    <property type="component" value="Chromosome"/>
</dbReference>
<dbReference type="EMBL" id="AP011866">
    <property type="protein sequence ID" value="BAJ48480.1"/>
    <property type="molecule type" value="Genomic_DNA"/>
</dbReference>
<dbReference type="Pfam" id="PF00355">
    <property type="entry name" value="Rieske"/>
    <property type="match status" value="1"/>
</dbReference>
<dbReference type="BioCyc" id="CCAL311458:G131R-1400-MONOMER"/>
<keyword evidence="3" id="KW-0408">Iron</keyword>
<evidence type="ECO:0000256" key="4">
    <source>
        <dbReference type="ARBA" id="ARBA00023014"/>
    </source>
</evidence>
<keyword evidence="2" id="KW-0479">Metal-binding</keyword>
<keyword evidence="4" id="KW-0411">Iron-sulfur</keyword>
<dbReference type="PROSITE" id="PS51296">
    <property type="entry name" value="RIESKE"/>
    <property type="match status" value="1"/>
</dbReference>
<evidence type="ECO:0000256" key="1">
    <source>
        <dbReference type="ARBA" id="ARBA00022714"/>
    </source>
</evidence>
<reference evidence="7 9" key="1">
    <citation type="journal article" date="2005" name="Environ. Microbiol.">
        <title>Genetic and functional properties of uncultivated thermophilic crenarchaeotes from a subsurface gold mine as revealed by analysis of genome fragments.</title>
        <authorList>
            <person name="Nunoura T."/>
            <person name="Hirayama H."/>
            <person name="Takami H."/>
            <person name="Oida H."/>
            <person name="Nishi S."/>
            <person name="Shimamura S."/>
            <person name="Suzuki Y."/>
            <person name="Inagaki F."/>
            <person name="Takai K."/>
            <person name="Nealson K.H."/>
            <person name="Horikoshi K."/>
        </authorList>
    </citation>
    <scope>NUCLEOTIDE SEQUENCE [LARGE SCALE GENOMIC DNA]</scope>
</reference>
<dbReference type="InterPro" id="IPR036922">
    <property type="entry name" value="Rieske_2Fe-2S_sf"/>
</dbReference>
<evidence type="ECO:0000313" key="7">
    <source>
        <dbReference type="EMBL" id="BAJ48480.1"/>
    </source>
</evidence>
<reference evidence="7 9" key="2">
    <citation type="journal article" date="2011" name="Nucleic Acids Res.">
        <title>Insights into the evolution of Archaea and eukaryotic protein modifier systems revealed by the genome of a novel archaeal group.</title>
        <authorList>
            <person name="Nunoura T."/>
            <person name="Takaki Y."/>
            <person name="Kakuta J."/>
            <person name="Nishi S."/>
            <person name="Sugahara J."/>
            <person name="Kazama H."/>
            <person name="Chee G."/>
            <person name="Hattori M."/>
            <person name="Kanai A."/>
            <person name="Atomi H."/>
            <person name="Takai K."/>
            <person name="Takami H."/>
        </authorList>
    </citation>
    <scope>NUCLEOTIDE SEQUENCE [LARGE SCALE GENOMIC DNA]</scope>
</reference>
<dbReference type="PANTHER" id="PTHR21496">
    <property type="entry name" value="FERREDOXIN-RELATED"/>
    <property type="match status" value="1"/>
</dbReference>
<keyword evidence="1" id="KW-0001">2Fe-2S</keyword>
<sequence>MDECVVVNFFRRKKVNGAVSPLVKVCREDELGEGDMRVVEAGGEQVLVLRHKGKLFAVSNICTHEYAELVNGLVVDGTITCPVHLSRFRLETGEVLNPPATKNLKTYKIHVLEGEIFVET</sequence>
<dbReference type="GO" id="GO:0046872">
    <property type="term" value="F:metal ion binding"/>
    <property type="evidence" value="ECO:0007669"/>
    <property type="project" value="UniProtKB-KW"/>
</dbReference>
<name>E6N861_CALS0</name>
<gene>
    <name evidence="8" type="ORF">CSUB_C1380</name>
    <name evidence="7" type="ORF">HGMM_F50B05C31</name>
</gene>
<dbReference type="AlphaFoldDB" id="E6N861"/>
<dbReference type="STRING" id="311458.CSUB_C1380"/>
<evidence type="ECO:0000259" key="6">
    <source>
        <dbReference type="PROSITE" id="PS51296"/>
    </source>
</evidence>
<evidence type="ECO:0000256" key="5">
    <source>
        <dbReference type="ARBA" id="ARBA00034078"/>
    </source>
</evidence>
<organism evidence="7 9">
    <name type="scientific">Caldiarchaeum subterraneum</name>
    <dbReference type="NCBI Taxonomy" id="311458"/>
    <lineage>
        <taxon>Archaea</taxon>
        <taxon>Nitrososphaerota</taxon>
        <taxon>Candidatus Caldarchaeales</taxon>
        <taxon>Candidatus Caldarchaeaceae</taxon>
        <taxon>Candidatus Caldarchaeum</taxon>
    </lineage>
</organism>
<dbReference type="InterPro" id="IPR017941">
    <property type="entry name" value="Rieske_2Fe-2S"/>
</dbReference>
<comment type="cofactor">
    <cofactor evidence="5">
        <name>[2Fe-2S] cluster</name>
        <dbReference type="ChEBI" id="CHEBI:190135"/>
    </cofactor>
</comment>
<dbReference type="CDD" id="cd03528">
    <property type="entry name" value="Rieske_RO_ferredoxin"/>
    <property type="match status" value="1"/>
</dbReference>
<evidence type="ECO:0000313" key="8">
    <source>
        <dbReference type="EMBL" id="BAJ51231.1"/>
    </source>
</evidence>
<dbReference type="PANTHER" id="PTHR21496:SF0">
    <property type="entry name" value="RIESKE DOMAIN-CONTAINING PROTEIN"/>
    <property type="match status" value="1"/>
</dbReference>
<dbReference type="SUPFAM" id="SSF50022">
    <property type="entry name" value="ISP domain"/>
    <property type="match status" value="1"/>
</dbReference>
<evidence type="ECO:0000256" key="3">
    <source>
        <dbReference type="ARBA" id="ARBA00023004"/>
    </source>
</evidence>
<dbReference type="GO" id="GO:0051537">
    <property type="term" value="F:2 iron, 2 sulfur cluster binding"/>
    <property type="evidence" value="ECO:0007669"/>
    <property type="project" value="UniProtKB-KW"/>
</dbReference>